<gene>
    <name evidence="1" type="ORF">LCGC14_1078850</name>
</gene>
<name>A0A0F9N3J3_9ZZZZ</name>
<reference evidence="1" key="1">
    <citation type="journal article" date="2015" name="Nature">
        <title>Complex archaea that bridge the gap between prokaryotes and eukaryotes.</title>
        <authorList>
            <person name="Spang A."/>
            <person name="Saw J.H."/>
            <person name="Jorgensen S.L."/>
            <person name="Zaremba-Niedzwiedzka K."/>
            <person name="Martijn J."/>
            <person name="Lind A.E."/>
            <person name="van Eijk R."/>
            <person name="Schleper C."/>
            <person name="Guy L."/>
            <person name="Ettema T.J."/>
        </authorList>
    </citation>
    <scope>NUCLEOTIDE SEQUENCE</scope>
</reference>
<comment type="caution">
    <text evidence="1">The sequence shown here is derived from an EMBL/GenBank/DDBJ whole genome shotgun (WGS) entry which is preliminary data.</text>
</comment>
<sequence>MTYTFYCEGCGVMYDIVQGVLEEHVHNCPDCGGPTVRRFTVPTVKKNEGFYSHTLGREVSSHEDFEQGLNQLRYETDQSKWLGDAAKPKDEWVERKETALQNRNKRIKDRMDNAQEK</sequence>
<protein>
    <submittedName>
        <fullName evidence="1">Uncharacterized protein</fullName>
    </submittedName>
</protein>
<evidence type="ECO:0000313" key="1">
    <source>
        <dbReference type="EMBL" id="KKN06287.1"/>
    </source>
</evidence>
<accession>A0A0F9N3J3</accession>
<proteinExistence type="predicted"/>
<dbReference type="InterPro" id="IPR013429">
    <property type="entry name" value="Regulatory_FmdB_Zinc_ribbon"/>
</dbReference>
<dbReference type="EMBL" id="LAZR01004707">
    <property type="protein sequence ID" value="KKN06287.1"/>
    <property type="molecule type" value="Genomic_DNA"/>
</dbReference>
<organism evidence="1">
    <name type="scientific">marine sediment metagenome</name>
    <dbReference type="NCBI Taxonomy" id="412755"/>
    <lineage>
        <taxon>unclassified sequences</taxon>
        <taxon>metagenomes</taxon>
        <taxon>ecological metagenomes</taxon>
    </lineage>
</organism>
<dbReference type="NCBIfam" id="TIGR02605">
    <property type="entry name" value="CxxC_CxxC_SSSS"/>
    <property type="match status" value="1"/>
</dbReference>
<dbReference type="AlphaFoldDB" id="A0A0F9N3J3"/>